<evidence type="ECO:0000259" key="2">
    <source>
        <dbReference type="Pfam" id="PF14504"/>
    </source>
</evidence>
<feature type="compositionally biased region" description="Polar residues" evidence="1">
    <location>
        <begin position="431"/>
        <end position="443"/>
    </location>
</feature>
<dbReference type="Gene3D" id="3.40.33.10">
    <property type="entry name" value="CAP"/>
    <property type="match status" value="1"/>
</dbReference>
<evidence type="ECO:0000256" key="1">
    <source>
        <dbReference type="SAM" id="MobiDB-lite"/>
    </source>
</evidence>
<dbReference type="Pfam" id="PF14504">
    <property type="entry name" value="CAP_assoc_N"/>
    <property type="match status" value="1"/>
</dbReference>
<feature type="compositionally biased region" description="Basic and acidic residues" evidence="1">
    <location>
        <begin position="448"/>
        <end position="459"/>
    </location>
</feature>
<evidence type="ECO:0000313" key="4">
    <source>
        <dbReference type="Proteomes" id="UP001179647"/>
    </source>
</evidence>
<dbReference type="RefSeq" id="WP_275468699.1">
    <property type="nucleotide sequence ID" value="NZ_CP110232.1"/>
</dbReference>
<dbReference type="EMBL" id="CP110232">
    <property type="protein sequence ID" value="WEG72896.1"/>
    <property type="molecule type" value="Genomic_DNA"/>
</dbReference>
<protein>
    <submittedName>
        <fullName evidence="3">CAP-associated domain-containing protein</fullName>
    </submittedName>
</protein>
<dbReference type="InterPro" id="IPR035940">
    <property type="entry name" value="CAP_sf"/>
</dbReference>
<keyword evidence="4" id="KW-1185">Reference proteome</keyword>
<name>A0AAF0CU45_9ENTE</name>
<feature type="region of interest" description="Disordered" evidence="1">
    <location>
        <begin position="387"/>
        <end position="494"/>
    </location>
</feature>
<sequence>MKRFGQFILLVMLCLIVAYLVPIYSAPKSNQEEVVKVEKKEASVAKHKAFPYGKLAATGFAKYIGQNASELTKVYGEPLDIQDNNFGGQWWILGDEVHDYLQIEVTANRIKSIFVLGKDFEIAPFELGMSLTDVAALTTIYSNFDITYNKTEYSLELTEDDMNYRPLVAFDNGAFAILHFNQKNGKLIGVRYLDKEMLLDLKPYQVEGELSKLIEYQPKVEQAHIDKNNQLQLQSLLAILDQSKESKIHYTSTLMDVASTTLQTFLNEKSTIFPNRESKKEWDDRQKVRGVRDLQVLNKAEMTRLLELSSLNSKVVKGYLVAPSSDIPFLVMTLYGTGMIETNIIDGSSKEIGVACAEGVVLFIVSNKVTTESSHPEALLKLKNVNETSETRETSEFSENSSREVQKNPSITTNKEENEEDESLLRSDELTTTTSSAGLTQVQPEDELQNHEKFDERAIQDGNDQLIEEANDSSSEKYPLESSLESETSVRNDE</sequence>
<gene>
    <name evidence="3" type="ORF">OL234_07905</name>
</gene>
<evidence type="ECO:0000313" key="3">
    <source>
        <dbReference type="EMBL" id="WEG72896.1"/>
    </source>
</evidence>
<dbReference type="AlphaFoldDB" id="A0AAF0CU45"/>
<dbReference type="InterPro" id="IPR029410">
    <property type="entry name" value="CAP_assoc"/>
</dbReference>
<accession>A0AAF0CU45</accession>
<feature type="compositionally biased region" description="Basic and acidic residues" evidence="1">
    <location>
        <begin position="389"/>
        <end position="406"/>
    </location>
</feature>
<dbReference type="Proteomes" id="UP001179647">
    <property type="component" value="Chromosome"/>
</dbReference>
<organism evidence="3 4">
    <name type="scientific">Vagococcus intermedius</name>
    <dbReference type="NCBI Taxonomy" id="2991418"/>
    <lineage>
        <taxon>Bacteria</taxon>
        <taxon>Bacillati</taxon>
        <taxon>Bacillota</taxon>
        <taxon>Bacilli</taxon>
        <taxon>Lactobacillales</taxon>
        <taxon>Enterococcaceae</taxon>
        <taxon>Vagococcus</taxon>
    </lineage>
</organism>
<reference evidence="3" key="1">
    <citation type="submission" date="2022-10" db="EMBL/GenBank/DDBJ databases">
        <title>Vagococcus sp. isolated from poultry meat.</title>
        <authorList>
            <person name="Johansson P."/>
            <person name="Bjorkroth J."/>
        </authorList>
    </citation>
    <scope>NUCLEOTIDE SEQUENCE</scope>
    <source>
        <strain evidence="3">STAA11</strain>
    </source>
</reference>
<proteinExistence type="predicted"/>
<feature type="domain" description="CAP-associated" evidence="2">
    <location>
        <begin position="64"/>
        <end position="204"/>
    </location>
</feature>
<dbReference type="KEGG" id="vie:OL234_07905"/>